<dbReference type="InterPro" id="IPR043166">
    <property type="entry name" value="LarA-like_C"/>
</dbReference>
<reference evidence="3" key="1">
    <citation type="journal article" date="2020" name="mSystems">
        <title>Genome- and Community-Level Interaction Insights into Carbon Utilization and Element Cycling Functions of Hydrothermarchaeota in Hydrothermal Sediment.</title>
        <authorList>
            <person name="Zhou Z."/>
            <person name="Liu Y."/>
            <person name="Xu W."/>
            <person name="Pan J."/>
            <person name="Luo Z.H."/>
            <person name="Li M."/>
        </authorList>
    </citation>
    <scope>NUCLEOTIDE SEQUENCE [LARGE SCALE GENOMIC DNA]</scope>
    <source>
        <strain evidence="3">HyVt-219</strain>
    </source>
</reference>
<dbReference type="PANTHER" id="PTHR33171:SF17">
    <property type="entry name" value="LARA-LIKE N-TERMINAL DOMAIN-CONTAINING PROTEIN"/>
    <property type="match status" value="1"/>
</dbReference>
<dbReference type="AlphaFoldDB" id="A0A7V0N1G3"/>
<dbReference type="GO" id="GO:0050043">
    <property type="term" value="F:lactate racemase activity"/>
    <property type="evidence" value="ECO:0007669"/>
    <property type="project" value="InterPro"/>
</dbReference>
<evidence type="ECO:0000259" key="2">
    <source>
        <dbReference type="Pfam" id="PF21113"/>
    </source>
</evidence>
<proteinExistence type="predicted"/>
<feature type="domain" description="LarA-like N-terminal" evidence="1">
    <location>
        <begin position="30"/>
        <end position="226"/>
    </location>
</feature>
<gene>
    <name evidence="3" type="ORF">ENG47_05285</name>
</gene>
<dbReference type="InterPro" id="IPR048068">
    <property type="entry name" value="LarA-like"/>
</dbReference>
<organism evidence="3">
    <name type="scientific">Aerophobetes bacterium</name>
    <dbReference type="NCBI Taxonomy" id="2030807"/>
    <lineage>
        <taxon>Bacteria</taxon>
        <taxon>Candidatus Aerophobota</taxon>
    </lineage>
</organism>
<evidence type="ECO:0000313" key="3">
    <source>
        <dbReference type="EMBL" id="HDN85147.1"/>
    </source>
</evidence>
<comment type="caution">
    <text evidence="3">The sequence shown here is derived from an EMBL/GenBank/DDBJ whole genome shotgun (WGS) entry which is preliminary data.</text>
</comment>
<dbReference type="Pfam" id="PF21113">
    <property type="entry name" value="LarA_C"/>
    <property type="match status" value="1"/>
</dbReference>
<dbReference type="EMBL" id="DRBC01000324">
    <property type="protein sequence ID" value="HDN85147.1"/>
    <property type="molecule type" value="Genomic_DNA"/>
</dbReference>
<dbReference type="Pfam" id="PF09861">
    <property type="entry name" value="Lar_N"/>
    <property type="match status" value="1"/>
</dbReference>
<dbReference type="Gene3D" id="3.90.226.30">
    <property type="match status" value="1"/>
</dbReference>
<evidence type="ECO:0000259" key="1">
    <source>
        <dbReference type="Pfam" id="PF09861"/>
    </source>
</evidence>
<dbReference type="PANTHER" id="PTHR33171">
    <property type="entry name" value="LAR_N DOMAIN-CONTAINING PROTEIN"/>
    <property type="match status" value="1"/>
</dbReference>
<dbReference type="Gene3D" id="3.40.50.11440">
    <property type="match status" value="1"/>
</dbReference>
<dbReference type="Proteomes" id="UP000885660">
    <property type="component" value="Unassembled WGS sequence"/>
</dbReference>
<dbReference type="InterPro" id="IPR048520">
    <property type="entry name" value="LarA_C"/>
</dbReference>
<dbReference type="InterPro" id="IPR018657">
    <property type="entry name" value="LarA-like_N"/>
</dbReference>
<sequence>MNHFLTKQKITVDLSKIKKGEAKLKIDLPYGKKNISFTIPDDNLQVIKPKVPSFSKTNEEVLEEAFNNPPGKVRLEEIVEGKRVCALVEDSTRGQPHAQQIEAAAKRLKKASFVQYIITTGSHSPQTEGNLKIVEYIKNSARKNNLNYDVFIHSCESENLIEVGVTSRGTRVVVEKCVMDVDLFFVTANMKNHYFAGYCNAVKNFLPGLCSFETIEQNHKLALEENAIFGHHPWHPDPERRNNPVSEDMIEAMNLITGGKPVYVLATVGSKNLIWASFGEIKTVTVEGMKIIDKTTSFHLAPSKYVIVSPGGYPGDETLYIAQRGLDLVKNAIEDNGEVLLVASCNGGYKGLGPSEKAKRFFYDSLTIDKPKGKLAKEIKKGYRLFKQKAYKLAEIVDRVDRIWLYSELDDEVVKKAHLYPTHNIQKIIDGWLEKDPTTKILVFKEANKLAVYAK</sequence>
<feature type="domain" description="Lactate racemase C-terminal" evidence="2">
    <location>
        <begin position="302"/>
        <end position="429"/>
    </location>
</feature>
<protein>
    <submittedName>
        <fullName evidence="3">DUF2088 domain-containing protein</fullName>
    </submittedName>
</protein>
<name>A0A7V0N1G3_UNCAE</name>
<accession>A0A7V0N1G3</accession>